<feature type="transmembrane region" description="Helical" evidence="2">
    <location>
        <begin position="113"/>
        <end position="135"/>
    </location>
</feature>
<feature type="transmembrane region" description="Helical" evidence="2">
    <location>
        <begin position="85"/>
        <end position="106"/>
    </location>
</feature>
<protein>
    <submittedName>
        <fullName evidence="3">Uncharacterized protein</fullName>
    </submittedName>
</protein>
<dbReference type="RefSeq" id="WP_204938483.1">
    <property type="nucleotide sequence ID" value="NZ_JAFBBQ010000001.1"/>
</dbReference>
<keyword evidence="2" id="KW-1133">Transmembrane helix</keyword>
<evidence type="ECO:0000313" key="4">
    <source>
        <dbReference type="Proteomes" id="UP001142325"/>
    </source>
</evidence>
<organism evidence="3 4">
    <name type="scientific">Microbacterium keratanolyticum</name>
    <dbReference type="NCBI Taxonomy" id="67574"/>
    <lineage>
        <taxon>Bacteria</taxon>
        <taxon>Bacillati</taxon>
        <taxon>Actinomycetota</taxon>
        <taxon>Actinomycetes</taxon>
        <taxon>Micrococcales</taxon>
        <taxon>Microbacteriaceae</taxon>
        <taxon>Microbacterium</taxon>
    </lineage>
</organism>
<evidence type="ECO:0000313" key="3">
    <source>
        <dbReference type="EMBL" id="GLK00794.1"/>
    </source>
</evidence>
<sequence length="364" mass="39534">MVTDRPLTEGGARYVSNSEGAPPLPPPGGYRAAQRRGTDDPQVADHRAAAGPRRTNAIGWVSLCAAILFAFILLVLLGIGLTDVIYGPTILALQLALIGAVVTALITARGRLLGIIALAVVLLFNVATVGGLAALRTSATGAYDGGKTDEQRLWEAYPGIKDRDPRSILNSPSLEDVRALSEDVLAEVRARLTAEYGFEWVQVTDEVLRPERNGYGGESMLVQYTSPQWMTTTPVTGYEHKRAVMTTVSEVLLEQGFWEMFAFNEPTSGISPDVIEKMYGAADPREQVVWEWYSDNYPDPTRFYADITDLANDRTGDYRAAREAQSARTGEPLEGLSLTVLADELLSVEKRDAFESALGAYDGG</sequence>
<keyword evidence="4" id="KW-1185">Reference proteome</keyword>
<comment type="caution">
    <text evidence="3">The sequence shown here is derived from an EMBL/GenBank/DDBJ whole genome shotgun (WGS) entry which is preliminary data.</text>
</comment>
<feature type="transmembrane region" description="Helical" evidence="2">
    <location>
        <begin position="57"/>
        <end position="79"/>
    </location>
</feature>
<feature type="compositionally biased region" description="Basic and acidic residues" evidence="1">
    <location>
        <begin position="36"/>
        <end position="48"/>
    </location>
</feature>
<proteinExistence type="predicted"/>
<evidence type="ECO:0000256" key="2">
    <source>
        <dbReference type="SAM" id="Phobius"/>
    </source>
</evidence>
<dbReference type="Proteomes" id="UP001142325">
    <property type="component" value="Unassembled WGS sequence"/>
</dbReference>
<dbReference type="EMBL" id="BSET01000001">
    <property type="protein sequence ID" value="GLK00794.1"/>
    <property type="molecule type" value="Genomic_DNA"/>
</dbReference>
<reference evidence="3" key="2">
    <citation type="submission" date="2023-01" db="EMBL/GenBank/DDBJ databases">
        <authorList>
            <person name="Sun Q."/>
            <person name="Evtushenko L."/>
        </authorList>
    </citation>
    <scope>NUCLEOTIDE SEQUENCE</scope>
    <source>
        <strain evidence="3">VKM Ac-1958</strain>
    </source>
</reference>
<keyword evidence="2" id="KW-0472">Membrane</keyword>
<reference evidence="3" key="1">
    <citation type="journal article" date="2014" name="Int. J. Syst. Evol. Microbiol.">
        <title>Complete genome sequence of Corynebacterium casei LMG S-19264T (=DSM 44701T), isolated from a smear-ripened cheese.</title>
        <authorList>
            <consortium name="US DOE Joint Genome Institute (JGI-PGF)"/>
            <person name="Walter F."/>
            <person name="Albersmeier A."/>
            <person name="Kalinowski J."/>
            <person name="Ruckert C."/>
        </authorList>
    </citation>
    <scope>NUCLEOTIDE SEQUENCE</scope>
    <source>
        <strain evidence="3">VKM Ac-1958</strain>
    </source>
</reference>
<dbReference type="AlphaFoldDB" id="A0A9W6HQH8"/>
<feature type="region of interest" description="Disordered" evidence="1">
    <location>
        <begin position="1"/>
        <end position="49"/>
    </location>
</feature>
<keyword evidence="2" id="KW-0812">Transmembrane</keyword>
<evidence type="ECO:0000256" key="1">
    <source>
        <dbReference type="SAM" id="MobiDB-lite"/>
    </source>
</evidence>
<gene>
    <name evidence="3" type="ORF">GCM10017596_05090</name>
</gene>
<name>A0A9W6HQH8_9MICO</name>
<accession>A0A9W6HQH8</accession>